<evidence type="ECO:0000256" key="5">
    <source>
        <dbReference type="ARBA" id="ARBA00022741"/>
    </source>
</evidence>
<dbReference type="Pfam" id="PF22590">
    <property type="entry name" value="Cas3-like_C_2"/>
    <property type="match status" value="1"/>
</dbReference>
<name>A0ABU7VR99_9BACL</name>
<feature type="domain" description="HD Cas3-type" evidence="11">
    <location>
        <begin position="28"/>
        <end position="268"/>
    </location>
</feature>
<dbReference type="InterPro" id="IPR014001">
    <property type="entry name" value="Helicase_ATP-bd"/>
</dbReference>
<keyword evidence="13" id="KW-1185">Reference proteome</keyword>
<dbReference type="InterPro" id="IPR006474">
    <property type="entry name" value="Helicase_Cas3_CRISPR-ass_core"/>
</dbReference>
<dbReference type="InterPro" id="IPR011545">
    <property type="entry name" value="DEAD/DEAH_box_helicase_dom"/>
</dbReference>
<dbReference type="PROSITE" id="PS51192">
    <property type="entry name" value="HELICASE_ATP_BIND_1"/>
    <property type="match status" value="1"/>
</dbReference>
<dbReference type="SUPFAM" id="SSF52540">
    <property type="entry name" value="P-loop containing nucleoside triphosphate hydrolases"/>
    <property type="match status" value="1"/>
</dbReference>
<evidence type="ECO:0000256" key="1">
    <source>
        <dbReference type="ARBA" id="ARBA00006847"/>
    </source>
</evidence>
<keyword evidence="4" id="KW-0479">Metal-binding</keyword>
<evidence type="ECO:0000256" key="3">
    <source>
        <dbReference type="ARBA" id="ARBA00022722"/>
    </source>
</evidence>
<dbReference type="CDD" id="cd09641">
    <property type="entry name" value="Cas3''_I"/>
    <property type="match status" value="1"/>
</dbReference>
<keyword evidence="3" id="KW-0540">Nuclease</keyword>
<dbReference type="Pfam" id="PF00270">
    <property type="entry name" value="DEAD"/>
    <property type="match status" value="1"/>
</dbReference>
<evidence type="ECO:0000259" key="10">
    <source>
        <dbReference type="PROSITE" id="PS51192"/>
    </source>
</evidence>
<dbReference type="Proteomes" id="UP001306950">
    <property type="component" value="Unassembled WGS sequence"/>
</dbReference>
<dbReference type="InterPro" id="IPR027417">
    <property type="entry name" value="P-loop_NTPase"/>
</dbReference>
<organism evidence="12 13">
    <name type="scientific">Paenibacillus haidiansis</name>
    <dbReference type="NCBI Taxonomy" id="1574488"/>
    <lineage>
        <taxon>Bacteria</taxon>
        <taxon>Bacillati</taxon>
        <taxon>Bacillota</taxon>
        <taxon>Bacilli</taxon>
        <taxon>Bacillales</taxon>
        <taxon>Paenibacillaceae</taxon>
        <taxon>Paenibacillus</taxon>
    </lineage>
</organism>
<dbReference type="PROSITE" id="PS51643">
    <property type="entry name" value="HD_CAS3"/>
    <property type="match status" value="1"/>
</dbReference>
<dbReference type="NCBIfam" id="TIGR01596">
    <property type="entry name" value="cas3_HD"/>
    <property type="match status" value="1"/>
</dbReference>
<dbReference type="RefSeq" id="WP_331846515.1">
    <property type="nucleotide sequence ID" value="NZ_JAZHPZ010000004.1"/>
</dbReference>
<keyword evidence="5" id="KW-0547">Nucleotide-binding</keyword>
<evidence type="ECO:0000259" key="11">
    <source>
        <dbReference type="PROSITE" id="PS51643"/>
    </source>
</evidence>
<evidence type="ECO:0000313" key="12">
    <source>
        <dbReference type="EMBL" id="MEF2966294.1"/>
    </source>
</evidence>
<comment type="similarity">
    <text evidence="2">In the central section; belongs to the CRISPR-associated helicase Cas3 family.</text>
</comment>
<comment type="similarity">
    <text evidence="1">In the N-terminal section; belongs to the CRISPR-associated nuclease Cas3-HD family.</text>
</comment>
<evidence type="ECO:0000256" key="2">
    <source>
        <dbReference type="ARBA" id="ARBA00009046"/>
    </source>
</evidence>
<dbReference type="InterPro" id="IPR006483">
    <property type="entry name" value="CRISPR-assoc_Cas3_HD"/>
</dbReference>
<keyword evidence="6" id="KW-0378">Hydrolase</keyword>
<gene>
    <name evidence="12" type="primary">cas3</name>
    <name evidence="12" type="ORF">V3851_10670</name>
</gene>
<sequence length="899" mass="105003">MSGTSSINQWLTDEAENILLAHLTEKESERPNETLEEHSNLVMEYAETLLLEGGVESAIERGLNKLSIAGKPLGSPAQDQILIYFRKAIYLHDLGKLNPAFQRIKMKNSAIGNKGAGLSDSSHSLLSAVLYLHIFLSELRQLEQKPLFFSDDKRHNKRIFIFLRHVLYVFAYVISRHHTYLGAMDSLVGDQLTAFEQVLRQQVTAIREKPEILDFYRNKHDFLDEYSLFEYILSGNGMRINEMHSPSYPFFIVVKLLYSTLIASDFRATYHYMEQTPQAMNYFGERLPLQPVLDAYRGGNIYKAIQKYKVNRESMPLGSINRLRSELFLETERRLLKRPGESIYYLEGPTGSGKTNMSINLALQLLNRDKSLNKLIYAFPFNSLIEQTRQTLEGYFNKDGLEGYKVEVINSITPMISPQEQMAQKNLENGDYESGEPEKNFKSILLQRQLLQYPVTLTSHVNLFNYFFGTGREVNLAFAHLCNSVIVLDEIQSYRNKLWKEIIHFLRSFAELMNIKFIIMSATLPQLDLLLKYEPGEKEVETYSLVLNRNTYFNNPLFRDRVNLHFDWLEQGKLKIEQLRNQFERIIHERKQRGAGNRVLFEFINKTTARQFYNLIKESEIPVYELTGDDNPSYRKKLIGKLGKSASTGEFLLKEVIVVATQVIEAGVDIDMDVGFKDISLLDSEEQFLGRINRSCDRDDCHAYFFDMDDASMIYRDDMRIELDLREESYQKMLLTKDFSDFYNRVMQRINDSRERYNAQNWFKFETDIQMLDFPVLAKHMNLIPDRSVSLFLNYDLVLDNGTTISGEEVWDKFMRLVEDKQIDYSERKVKLSLIREQMSYFTFTYRITKGELPAIFSKVIGSLYYVDQAEQYMDWDEQTGSWKFNRSKYSEAERGLFL</sequence>
<evidence type="ECO:0000313" key="13">
    <source>
        <dbReference type="Proteomes" id="UP001306950"/>
    </source>
</evidence>
<keyword evidence="9" id="KW-0051">Antiviral defense</keyword>
<dbReference type="Gene3D" id="1.10.3210.30">
    <property type="match status" value="1"/>
</dbReference>
<reference evidence="12 13" key="1">
    <citation type="submission" date="2024-02" db="EMBL/GenBank/DDBJ databases">
        <title>A nitrogen-fixing paenibacillus bacterium.</title>
        <authorList>
            <person name="Zhang W.L."/>
            <person name="Chen S.F."/>
        </authorList>
    </citation>
    <scope>NUCLEOTIDE SEQUENCE [LARGE SCALE GENOMIC DNA]</scope>
    <source>
        <strain evidence="12 13">M1</strain>
    </source>
</reference>
<evidence type="ECO:0000256" key="7">
    <source>
        <dbReference type="ARBA" id="ARBA00022806"/>
    </source>
</evidence>
<proteinExistence type="inferred from homology"/>
<dbReference type="InterPro" id="IPR054712">
    <property type="entry name" value="Cas3-like_dom"/>
</dbReference>
<accession>A0ABU7VR99</accession>
<dbReference type="InterPro" id="IPR038257">
    <property type="entry name" value="CRISPR-assoc_Cas3_HD_sf"/>
</dbReference>
<evidence type="ECO:0000256" key="6">
    <source>
        <dbReference type="ARBA" id="ARBA00022801"/>
    </source>
</evidence>
<dbReference type="EMBL" id="JAZHPZ010000004">
    <property type="protein sequence ID" value="MEF2966294.1"/>
    <property type="molecule type" value="Genomic_DNA"/>
</dbReference>
<evidence type="ECO:0000256" key="4">
    <source>
        <dbReference type="ARBA" id="ARBA00022723"/>
    </source>
</evidence>
<dbReference type="NCBIfam" id="TIGR01587">
    <property type="entry name" value="cas3_core"/>
    <property type="match status" value="1"/>
</dbReference>
<protein>
    <submittedName>
        <fullName evidence="12">CRISPR-associated helicase Cas3</fullName>
    </submittedName>
</protein>
<dbReference type="SMART" id="SM00487">
    <property type="entry name" value="DEXDc"/>
    <property type="match status" value="1"/>
</dbReference>
<keyword evidence="7" id="KW-0347">Helicase</keyword>
<keyword evidence="8" id="KW-0067">ATP-binding</keyword>
<comment type="caution">
    <text evidence="12">The sequence shown here is derived from an EMBL/GenBank/DDBJ whole genome shotgun (WGS) entry which is preliminary data.</text>
</comment>
<evidence type="ECO:0000256" key="8">
    <source>
        <dbReference type="ARBA" id="ARBA00022840"/>
    </source>
</evidence>
<dbReference type="Gene3D" id="3.40.50.300">
    <property type="entry name" value="P-loop containing nucleotide triphosphate hydrolases"/>
    <property type="match status" value="2"/>
</dbReference>
<evidence type="ECO:0000256" key="9">
    <source>
        <dbReference type="ARBA" id="ARBA00023118"/>
    </source>
</evidence>
<feature type="domain" description="Helicase ATP-binding" evidence="10">
    <location>
        <begin position="335"/>
        <end position="542"/>
    </location>
</feature>